<accession>A0A316UJF1</accession>
<sequence length="1669" mass="179668">MLRRLHPRMRPSSTATSSHLQLVPATSAQQLHNLHLDLRRARHVVAAPLRHGVGVARRSPADANPIAPSGRRAARMHLADWAGLRVVYLILLSLPSLPIPLLVAIMPSKTLVVISKTKRDPEATQKVRDAAHVRWLSALKRWASDGRAKIMASHPSRRALGARDNHPSPSHHHDQHHLDDDAVVPGSRLDGLTRESAFVLGSSDDDDEGKEQQSTPAQGRANQRAQPPPDTAAAHFPLPAYTPSLPRSLGRANQRAQPPPPQGTAAASFPLPAQGHSYTPSVPRSLGRANQRAHIPSGQAPGSASLPAQGRAPGSASLPAQGRATGLPPLPSGRASGATSLPTGQAPRQASLPSGRADGPASLLAKGRAAGQASLPARRRATGAASLSSDEASGLATLPTAGFAGLFVPTPFDDGRTEIKGSDGKDALSFTAAASTASTSAQLGGAHARKRRAQRSAASLAVVDEDFAAELDDAEDDGEDDFVPPTSGSKRKRGPAAPKPAAGADDASLPADSPSNQAHAGSAVASSSKAQLESGEAKSKAKGKSTSKAEDLPDEERTARRERHRAITEASGRANTRLQAIPLNTGFSSLAEHKGRPLEVLPRWVRPVPDCVPYGDAVDLRSQPGPLPAGISPPTGPPAREFATLIWRALEYDDRHNSYTPEEIRTHIAKAACPTIGEGSVAGTPEHSSDEYDGEGDADGDDGASPRRRMTHTIVLPLRTSIEFDGRTESHDTVTIVVEKTGRPWFVVKLANAGRTDEVRLGFGHRPSNAPGPLPRLRSFPRAVKVEWHASVSAQKRAELASDVETELDIWRGLLGSFNAAADEEELDLLINYLLDIKASYTNAVSRCPASVYRGGRELTLKETEADMRVWARPSAEQRGVTKSIRTVNRSECIPDVEKLKCLYNHLAAIPSWWMRMCSHGLLLMAKLILEEQYWLVGHCRDGDIDSCLASISERIGDGDIGAWDVLRFLHIGKKTSGQVLPLLTTETRSKGCPLPGLLSGCYRGSHLPARTATNPNLAFATHEDGRKAPIGSTRTTSSQGRSRGSLTGIWDYKQPGVPGSADRVDLLTAALPDKGFRMTALPDDQNRWMAEVMQHGFDHPTPPPARSIAERRALEQELGLAVDFFGDFDELIASRLPSFFDFRSLVNPVVSLAHRVDCALKAGMPSVDRIASRKTQSGKVVKTSHDPRDGNLQWLSGWANIAKSSDCSHHDDGDRKSKSGDTPHPKVSKGNGKGNGKADEELAIADGGTTEQLLAALRRNKATKEFECPVVAPQTALANLLLTLQASLLARAEVAQDGMRLLQNLLDDLTRWCKYSWRCEDLGAIRPPPPGPLTGDDWEADQETSEVDQDDAEADEELAVADGGTPDQVLAALRRGRGRDVKYPVVAPQTALANLLSLQASLPTDGCPKMACGSSTLASSLNLGPLRPPPAELLKGDEWEADSESEHFKQSLAIGLTPCILYAALAVMSARGQLDKCHLTGLPLKDANVPISIVAHRVHGLPFSSGLRCRPVSRLVEELPGQEQGGKLDEGQLRWRSVPQQHPWDEHVDLFFPTLVTATVRTQLQEVYNDPANLVKDGEELCALKPPPPWHPNEDNREADDASEEFAETRAPLSPLHLPFPSPPPNTTPWLRVVVAPSLRYYYKRTSYISHPTSTIDEENHEKRSDPP</sequence>
<feature type="region of interest" description="Disordered" evidence="1">
    <location>
        <begin position="157"/>
        <end position="188"/>
    </location>
</feature>
<keyword evidence="2" id="KW-0812">Transmembrane</keyword>
<evidence type="ECO:0000256" key="1">
    <source>
        <dbReference type="SAM" id="MobiDB-lite"/>
    </source>
</evidence>
<feature type="region of interest" description="Disordered" evidence="1">
    <location>
        <begin position="1586"/>
        <end position="1610"/>
    </location>
</feature>
<dbReference type="GeneID" id="37026636"/>
<feature type="compositionally biased region" description="Polar residues" evidence="1">
    <location>
        <begin position="11"/>
        <end position="22"/>
    </location>
</feature>
<feature type="compositionally biased region" description="Acidic residues" evidence="1">
    <location>
        <begin position="1337"/>
        <end position="1351"/>
    </location>
</feature>
<feature type="compositionally biased region" description="Basic and acidic residues" evidence="1">
    <location>
        <begin position="1207"/>
        <end position="1225"/>
    </location>
</feature>
<feature type="compositionally biased region" description="Polar residues" evidence="1">
    <location>
        <begin position="513"/>
        <end position="531"/>
    </location>
</feature>
<feature type="region of interest" description="Disordered" evidence="1">
    <location>
        <begin position="1326"/>
        <end position="1351"/>
    </location>
</feature>
<feature type="compositionally biased region" description="Acidic residues" evidence="1">
    <location>
        <begin position="691"/>
        <end position="702"/>
    </location>
</feature>
<feature type="region of interest" description="Disordered" evidence="1">
    <location>
        <begin position="1207"/>
        <end position="1240"/>
    </location>
</feature>
<feature type="compositionally biased region" description="Acidic residues" evidence="1">
    <location>
        <begin position="471"/>
        <end position="482"/>
    </location>
</feature>
<feature type="region of interest" description="Disordered" evidence="1">
    <location>
        <begin position="471"/>
        <end position="574"/>
    </location>
</feature>
<keyword evidence="2" id="KW-0472">Membrane</keyword>
<reference evidence="3 4" key="1">
    <citation type="journal article" date="2018" name="Mol. Biol. Evol.">
        <title>Broad Genomic Sampling Reveals a Smut Pathogenic Ancestry of the Fungal Clade Ustilaginomycotina.</title>
        <authorList>
            <person name="Kijpornyongpan T."/>
            <person name="Mondo S.J."/>
            <person name="Barry K."/>
            <person name="Sandor L."/>
            <person name="Lee J."/>
            <person name="Lipzen A."/>
            <person name="Pangilinan J."/>
            <person name="LaButti K."/>
            <person name="Hainaut M."/>
            <person name="Henrissat B."/>
            <person name="Grigoriev I.V."/>
            <person name="Spatafora J.W."/>
            <person name="Aime M.C."/>
        </authorList>
    </citation>
    <scope>NUCLEOTIDE SEQUENCE [LARGE SCALE GENOMIC DNA]</scope>
    <source>
        <strain evidence="3 4">MCA 5214</strain>
    </source>
</reference>
<feature type="compositionally biased region" description="Low complexity" evidence="1">
    <location>
        <begin position="1032"/>
        <end position="1049"/>
    </location>
</feature>
<dbReference type="STRING" id="1569628.A0A316UJF1"/>
<evidence type="ECO:0000256" key="2">
    <source>
        <dbReference type="SAM" id="Phobius"/>
    </source>
</evidence>
<gene>
    <name evidence="3" type="ORF">BDZ90DRAFT_228443</name>
</gene>
<evidence type="ECO:0000313" key="4">
    <source>
        <dbReference type="Proteomes" id="UP000245884"/>
    </source>
</evidence>
<proteinExistence type="predicted"/>
<feature type="compositionally biased region" description="Polar residues" evidence="1">
    <location>
        <begin position="212"/>
        <end position="225"/>
    </location>
</feature>
<name>A0A316UJF1_9BASI</name>
<organism evidence="3 4">
    <name type="scientific">Jaminaea rosea</name>
    <dbReference type="NCBI Taxonomy" id="1569628"/>
    <lineage>
        <taxon>Eukaryota</taxon>
        <taxon>Fungi</taxon>
        <taxon>Dikarya</taxon>
        <taxon>Basidiomycota</taxon>
        <taxon>Ustilaginomycotina</taxon>
        <taxon>Exobasidiomycetes</taxon>
        <taxon>Microstromatales</taxon>
        <taxon>Microstromatales incertae sedis</taxon>
        <taxon>Jaminaea</taxon>
    </lineage>
</organism>
<dbReference type="Proteomes" id="UP000245884">
    <property type="component" value="Unassembled WGS sequence"/>
</dbReference>
<feature type="compositionally biased region" description="Low complexity" evidence="1">
    <location>
        <begin position="495"/>
        <end position="507"/>
    </location>
</feature>
<protein>
    <submittedName>
        <fullName evidence="3">Uncharacterized protein</fullName>
    </submittedName>
</protein>
<evidence type="ECO:0000313" key="3">
    <source>
        <dbReference type="EMBL" id="PWN25417.1"/>
    </source>
</evidence>
<feature type="region of interest" description="Disordered" evidence="1">
    <location>
        <begin position="200"/>
        <end position="392"/>
    </location>
</feature>
<feature type="region of interest" description="Disordered" evidence="1">
    <location>
        <begin position="676"/>
        <end position="709"/>
    </location>
</feature>
<keyword evidence="4" id="KW-1185">Reference proteome</keyword>
<dbReference type="EMBL" id="KZ819676">
    <property type="protein sequence ID" value="PWN25417.1"/>
    <property type="molecule type" value="Genomic_DNA"/>
</dbReference>
<feature type="compositionally biased region" description="Basic and acidic residues" evidence="1">
    <location>
        <begin position="547"/>
        <end position="559"/>
    </location>
</feature>
<feature type="region of interest" description="Disordered" evidence="1">
    <location>
        <begin position="1"/>
        <end position="22"/>
    </location>
</feature>
<dbReference type="RefSeq" id="XP_025360029.1">
    <property type="nucleotide sequence ID" value="XM_025504813.1"/>
</dbReference>
<keyword evidence="2" id="KW-1133">Transmembrane helix</keyword>
<feature type="transmembrane region" description="Helical" evidence="2">
    <location>
        <begin position="86"/>
        <end position="106"/>
    </location>
</feature>
<feature type="compositionally biased region" description="Polar residues" evidence="1">
    <location>
        <begin position="337"/>
        <end position="352"/>
    </location>
</feature>
<feature type="region of interest" description="Disordered" evidence="1">
    <location>
        <begin position="1023"/>
        <end position="1050"/>
    </location>
</feature>